<comment type="subcellular location">
    <subcellularLocation>
        <location evidence="1">Endoplasmic reticulum membrane</location>
    </subcellularLocation>
</comment>
<dbReference type="PATRIC" id="fig|351160.9.peg.2537"/>
<dbReference type="GO" id="GO:0102704">
    <property type="term" value="F:GDP-Man:Man(2)GlcNAc(2)-PP-Dol alpha-1,6-mannosyltransferase activity"/>
    <property type="evidence" value="ECO:0007669"/>
    <property type="project" value="UniProtKB-EC"/>
</dbReference>
<evidence type="ECO:0000256" key="10">
    <source>
        <dbReference type="ARBA" id="ARBA00032047"/>
    </source>
</evidence>
<feature type="domain" description="Glycosyltransferase subfamily 4-like N-terminal" evidence="16">
    <location>
        <begin position="13"/>
        <end position="182"/>
    </location>
</feature>
<dbReference type="AlphaFoldDB" id="Q0W7E4"/>
<evidence type="ECO:0000259" key="16">
    <source>
        <dbReference type="Pfam" id="PF13439"/>
    </source>
</evidence>
<accession>Q0W7E4</accession>
<feature type="domain" description="Glycosyl transferase family 1" evidence="15">
    <location>
        <begin position="191"/>
        <end position="325"/>
    </location>
</feature>
<dbReference type="PANTHER" id="PTHR45918:SF1">
    <property type="entry name" value="ALPHA-1,3_1,6-MANNOSYLTRANSFERASE ALG2"/>
    <property type="match status" value="1"/>
</dbReference>
<name>Q0W7E4_METAR</name>
<comment type="catalytic activity">
    <reaction evidence="14">
        <text>an alpha-D-Man-(1-&gt;3)-beta-D-Man-(1-&gt;4)-beta-D-GlcNAc-(1-&gt;4)-alpha-D-GlcNAc-diphospho-di-trans,poly-cis-dolichol + GDP-alpha-D-mannose = an alpha-D-Man-(1-&gt;3)-[alpha-D-Man-(1-&gt;6)]-beta-D-Man-(1-&gt;4)-beta-D-GlcNAc-(1-&gt;4)-alpha-D-GlcNAc-diphospho-di-trans,poly-cis-dolichol + GDP + H(+)</text>
        <dbReference type="Rhea" id="RHEA:29519"/>
        <dbReference type="Rhea" id="RHEA-COMP:19513"/>
        <dbReference type="Rhea" id="RHEA-COMP:19515"/>
        <dbReference type="ChEBI" id="CHEBI:15378"/>
        <dbReference type="ChEBI" id="CHEBI:57527"/>
        <dbReference type="ChEBI" id="CHEBI:58189"/>
        <dbReference type="ChEBI" id="CHEBI:132510"/>
        <dbReference type="ChEBI" id="CHEBI:132511"/>
        <dbReference type="EC" id="2.4.1.257"/>
    </reaction>
    <physiologicalReaction direction="left-to-right" evidence="14">
        <dbReference type="Rhea" id="RHEA:29520"/>
    </physiologicalReaction>
</comment>
<dbReference type="GO" id="GO:0004378">
    <property type="term" value="F:GDP-Man:Man(1)GlcNAc(2)-PP-Dol alpha-1,3-mannosyltransferase activity"/>
    <property type="evidence" value="ECO:0007669"/>
    <property type="project" value="UniProtKB-EC"/>
</dbReference>
<dbReference type="SUPFAM" id="SSF53756">
    <property type="entry name" value="UDP-Glycosyltransferase/glycogen phosphorylase"/>
    <property type="match status" value="1"/>
</dbReference>
<evidence type="ECO:0000259" key="15">
    <source>
        <dbReference type="Pfam" id="PF00534"/>
    </source>
</evidence>
<keyword evidence="17" id="KW-0328">Glycosyltransferase</keyword>
<evidence type="ECO:0000256" key="7">
    <source>
        <dbReference type="ARBA" id="ARBA00022824"/>
    </source>
</evidence>
<sequence length="360" mass="40769">MKIAIFHDHFSFIGGGEKLVLTMARHLGADVISTDVDRRLIELMGFGDVKVISLGRLCRTPPLRQIQSTIKFASCDFRKQYDFFIFSGNWAHHASNKHKPNLFYCHTPVRAFYDQRDTMAKSMNPVARIAFLGWTAAHSWLDRRSVRRVDRIACNSQNTAGRIKKYLSRDATVIYPPVDTSRYRYICDDGFWLSVNRLYPEKRIEVQIEAFRRMPEEKLVIIGNCGVGDHSVEYAAGLKKDLPPNVTVISDVAEEQLIDYYGRCRGLIITAADEDFGMTVIEAMAAGKPVIAVAEGGYLETIADGVTGKFIECIPEDIVRSVKDAGRGWTWSQDECKKRSEAYDTSKFICACREAINRLE</sequence>
<reference evidence="17 18" key="1">
    <citation type="journal article" date="2006" name="Science">
        <title>Genome of rice cluster I archaea -- the key methane producers in the rice rhizosphere.</title>
        <authorList>
            <person name="Erkel C."/>
            <person name="Kube M."/>
            <person name="Reinhardt R."/>
            <person name="Liesack W."/>
        </authorList>
    </citation>
    <scope>NUCLEOTIDE SEQUENCE [LARGE SCALE GENOMIC DNA]</scope>
    <source>
        <strain evidence="18">DSM 22066 / NBRC 105507 / MRE50</strain>
    </source>
</reference>
<dbReference type="InterPro" id="IPR001296">
    <property type="entry name" value="Glyco_trans_1"/>
</dbReference>
<evidence type="ECO:0000256" key="4">
    <source>
        <dbReference type="ARBA" id="ARBA00012649"/>
    </source>
</evidence>
<organism evidence="17 18">
    <name type="scientific">Methanocella arvoryzae (strain DSM 22066 / NBRC 105507 / MRE50)</name>
    <dbReference type="NCBI Taxonomy" id="351160"/>
    <lineage>
        <taxon>Archaea</taxon>
        <taxon>Methanobacteriati</taxon>
        <taxon>Methanobacteriota</taxon>
        <taxon>Stenosarchaea group</taxon>
        <taxon>Methanomicrobia</taxon>
        <taxon>Methanocellales</taxon>
        <taxon>Methanocellaceae</taxon>
        <taxon>Methanocella</taxon>
    </lineage>
</organism>
<dbReference type="PANTHER" id="PTHR45918">
    <property type="entry name" value="ALPHA-1,3/1,6-MANNOSYLTRANSFERASE ALG2"/>
    <property type="match status" value="1"/>
</dbReference>
<dbReference type="EMBL" id="AM114193">
    <property type="protein sequence ID" value="CAJ35699.1"/>
    <property type="molecule type" value="Genomic_DNA"/>
</dbReference>
<evidence type="ECO:0000313" key="17">
    <source>
        <dbReference type="EMBL" id="CAJ35699.1"/>
    </source>
</evidence>
<proteinExistence type="predicted"/>
<dbReference type="Pfam" id="PF00534">
    <property type="entry name" value="Glycos_transf_1"/>
    <property type="match status" value="1"/>
</dbReference>
<dbReference type="eggNOG" id="arCOG01403">
    <property type="taxonomic scope" value="Archaea"/>
</dbReference>
<dbReference type="Proteomes" id="UP000000663">
    <property type="component" value="Chromosome"/>
</dbReference>
<evidence type="ECO:0000256" key="2">
    <source>
        <dbReference type="ARBA" id="ARBA00004922"/>
    </source>
</evidence>
<evidence type="ECO:0000256" key="9">
    <source>
        <dbReference type="ARBA" id="ARBA00023136"/>
    </source>
</evidence>
<dbReference type="RefSeq" id="WP_012036800.1">
    <property type="nucleotide sequence ID" value="NC_009464.1"/>
</dbReference>
<dbReference type="InterPro" id="IPR027054">
    <property type="entry name" value="ALG2"/>
</dbReference>
<dbReference type="KEGG" id="rci:RCIX221"/>
<dbReference type="Pfam" id="PF13439">
    <property type="entry name" value="Glyco_transf_4"/>
    <property type="match status" value="1"/>
</dbReference>
<evidence type="ECO:0000313" key="18">
    <source>
        <dbReference type="Proteomes" id="UP000000663"/>
    </source>
</evidence>
<dbReference type="Gene3D" id="3.40.50.2000">
    <property type="entry name" value="Glycogen Phosphorylase B"/>
    <property type="match status" value="2"/>
</dbReference>
<keyword evidence="8" id="KW-1133">Transmembrane helix</keyword>
<evidence type="ECO:0000256" key="3">
    <source>
        <dbReference type="ARBA" id="ARBA00011969"/>
    </source>
</evidence>
<gene>
    <name evidence="17" type="ORF">RCIX221</name>
</gene>
<evidence type="ECO:0000256" key="5">
    <source>
        <dbReference type="ARBA" id="ARBA00022679"/>
    </source>
</evidence>
<comment type="catalytic activity">
    <reaction evidence="13">
        <text>a beta-D-Man-(1-&gt;4)-beta-D-GlcNAc-(1-&gt;4)-alpha-D-GlcNAc-diphospho-di-trans,poly-cis-dolichol + GDP-alpha-D-mannose = an alpha-D-Man-(1-&gt;3)-beta-D-Man-(1-&gt;4)-beta-D-GlcNAc-(1-&gt;4)-alpha-D-GlcNAc-diphospho-di-trans,poly-cis-dolichol + GDP + H(+)</text>
        <dbReference type="Rhea" id="RHEA:29515"/>
        <dbReference type="Rhea" id="RHEA-COMP:19511"/>
        <dbReference type="Rhea" id="RHEA-COMP:19513"/>
        <dbReference type="ChEBI" id="CHEBI:15378"/>
        <dbReference type="ChEBI" id="CHEBI:57527"/>
        <dbReference type="ChEBI" id="CHEBI:58189"/>
        <dbReference type="ChEBI" id="CHEBI:58472"/>
        <dbReference type="ChEBI" id="CHEBI:132510"/>
        <dbReference type="EC" id="2.4.1.132"/>
    </reaction>
    <physiologicalReaction direction="left-to-right" evidence="13">
        <dbReference type="Rhea" id="RHEA:29516"/>
    </physiologicalReaction>
</comment>
<dbReference type="GO" id="GO:0012505">
    <property type="term" value="C:endomembrane system"/>
    <property type="evidence" value="ECO:0007669"/>
    <property type="project" value="TreeGrafter"/>
</dbReference>
<dbReference type="EC" id="2.4.1.132" evidence="4"/>
<dbReference type="EC" id="2.4.1.257" evidence="3"/>
<keyword evidence="18" id="KW-1185">Reference proteome</keyword>
<keyword evidence="6" id="KW-0812">Transmembrane</keyword>
<evidence type="ECO:0000256" key="14">
    <source>
        <dbReference type="ARBA" id="ARBA00045104"/>
    </source>
</evidence>
<protein>
    <recommendedName>
        <fullName evidence="10">GDP-Man:Man(1)GlcNAc(2)-PP-Dol alpha-1,3-mannosyltransferase</fullName>
        <ecNumber evidence="4">2.4.1.132</ecNumber>
        <ecNumber evidence="3">2.4.1.257</ecNumber>
    </recommendedName>
    <alternativeName>
        <fullName evidence="12">GDP-Man:Man(1)GlcNAc(2)-PP-dolichol mannosyltransferase</fullName>
    </alternativeName>
    <alternativeName>
        <fullName evidence="11">GDP-Man:Man(2)GlcNAc(2)-PP-Dol alpha-1,6-mannosyltransferase</fullName>
    </alternativeName>
</protein>
<dbReference type="InterPro" id="IPR028098">
    <property type="entry name" value="Glyco_trans_4-like_N"/>
</dbReference>
<keyword evidence="9" id="KW-0472">Membrane</keyword>
<dbReference type="CAZy" id="GT4">
    <property type="family name" value="Glycosyltransferase Family 4"/>
</dbReference>
<keyword evidence="7" id="KW-0256">Endoplasmic reticulum</keyword>
<evidence type="ECO:0000256" key="13">
    <source>
        <dbReference type="ARBA" id="ARBA00045103"/>
    </source>
</evidence>
<dbReference type="OrthoDB" id="132546at2157"/>
<comment type="pathway">
    <text evidence="2">Protein modification; protein glycosylation.</text>
</comment>
<evidence type="ECO:0000256" key="11">
    <source>
        <dbReference type="ARBA" id="ARBA00032333"/>
    </source>
</evidence>
<dbReference type="GeneID" id="5143794"/>
<evidence type="ECO:0000256" key="1">
    <source>
        <dbReference type="ARBA" id="ARBA00004586"/>
    </source>
</evidence>
<dbReference type="STRING" id="351160.RCIX221"/>
<keyword evidence="5 17" id="KW-0808">Transferase</keyword>
<evidence type="ECO:0000256" key="8">
    <source>
        <dbReference type="ARBA" id="ARBA00022989"/>
    </source>
</evidence>
<evidence type="ECO:0000256" key="12">
    <source>
        <dbReference type="ARBA" id="ARBA00032874"/>
    </source>
</evidence>
<evidence type="ECO:0000256" key="6">
    <source>
        <dbReference type="ARBA" id="ARBA00022692"/>
    </source>
</evidence>